<dbReference type="EMBL" id="PGCL01000003">
    <property type="protein sequence ID" value="TAJ44020.1"/>
    <property type="molecule type" value="Genomic_DNA"/>
</dbReference>
<protein>
    <submittedName>
        <fullName evidence="2">Uncharacterized protein</fullName>
    </submittedName>
</protein>
<comment type="caution">
    <text evidence="2">The sequence shown here is derived from an EMBL/GenBank/DDBJ whole genome shotgun (WGS) entry which is preliminary data.</text>
</comment>
<evidence type="ECO:0000256" key="1">
    <source>
        <dbReference type="SAM" id="MobiDB-lite"/>
    </source>
</evidence>
<gene>
    <name evidence="2" type="ORF">CUJ86_08230</name>
</gene>
<dbReference type="AlphaFoldDB" id="A0A483CS76"/>
<feature type="compositionally biased region" description="Basic and acidic residues" evidence="1">
    <location>
        <begin position="1"/>
        <end position="10"/>
    </location>
</feature>
<evidence type="ECO:0000313" key="3">
    <source>
        <dbReference type="Proteomes" id="UP000292580"/>
    </source>
</evidence>
<organism evidence="2 3">
    <name type="scientific">Methanofollis fontis</name>
    <dbReference type="NCBI Taxonomy" id="2052832"/>
    <lineage>
        <taxon>Archaea</taxon>
        <taxon>Methanobacteriati</taxon>
        <taxon>Methanobacteriota</taxon>
        <taxon>Stenosarchaea group</taxon>
        <taxon>Methanomicrobia</taxon>
        <taxon>Methanomicrobiales</taxon>
        <taxon>Methanomicrobiaceae</taxon>
        <taxon>Methanofollis</taxon>
    </lineage>
</organism>
<dbReference type="Gene3D" id="1.10.579.10">
    <property type="entry name" value="DNA Cyclobutane Dipyrimidine Photolyase, subunit A, domain 3"/>
    <property type="match status" value="1"/>
</dbReference>
<name>A0A483CS76_9EURY</name>
<sequence length="81" mass="8679">MTIGWSDRDGPSGYAGVARCSGKHDRPWKERPISGTVCPMTASGLKRKFDPERSRTGKKRVGPCPTTPAGCYQTSGNAIPV</sequence>
<accession>A0A483CS76</accession>
<feature type="region of interest" description="Disordered" evidence="1">
    <location>
        <begin position="1"/>
        <end position="69"/>
    </location>
</feature>
<proteinExistence type="predicted"/>
<keyword evidence="3" id="KW-1185">Reference proteome</keyword>
<evidence type="ECO:0000313" key="2">
    <source>
        <dbReference type="EMBL" id="TAJ44020.1"/>
    </source>
</evidence>
<reference evidence="2 3" key="1">
    <citation type="submission" date="2017-11" db="EMBL/GenBank/DDBJ databases">
        <title>Isolation and Characterization of Methanofollis Species from Methane Seep Offshore SW Taiwan.</title>
        <authorList>
            <person name="Teng N.-H."/>
            <person name="Lai M.-C."/>
            <person name="Chen S.-C."/>
        </authorList>
    </citation>
    <scope>NUCLEOTIDE SEQUENCE [LARGE SCALE GENOMIC DNA]</scope>
    <source>
        <strain evidence="2 3">FWC-SCC2</strain>
    </source>
</reference>
<dbReference type="Proteomes" id="UP000292580">
    <property type="component" value="Unassembled WGS sequence"/>
</dbReference>
<feature type="compositionally biased region" description="Basic and acidic residues" evidence="1">
    <location>
        <begin position="22"/>
        <end position="32"/>
    </location>
</feature>